<accession>A0ABQ2RRL4</accession>
<name>A0ABQ2RRL4_9DEIO</name>
<evidence type="ECO:0000313" key="3">
    <source>
        <dbReference type="Proteomes" id="UP000634308"/>
    </source>
</evidence>
<dbReference type="Gene3D" id="3.30.70.270">
    <property type="match status" value="1"/>
</dbReference>
<reference evidence="3" key="1">
    <citation type="journal article" date="2019" name="Int. J. Syst. Evol. Microbiol.">
        <title>The Global Catalogue of Microorganisms (GCM) 10K type strain sequencing project: providing services to taxonomists for standard genome sequencing and annotation.</title>
        <authorList>
            <consortium name="The Broad Institute Genomics Platform"/>
            <consortium name="The Broad Institute Genome Sequencing Center for Infectious Disease"/>
            <person name="Wu L."/>
            <person name="Ma J."/>
        </authorList>
    </citation>
    <scope>NUCLEOTIDE SEQUENCE [LARGE SCALE GENOMIC DNA]</scope>
    <source>
        <strain evidence="3">JCM 31404</strain>
    </source>
</reference>
<evidence type="ECO:0000313" key="2">
    <source>
        <dbReference type="EMBL" id="GGR60507.1"/>
    </source>
</evidence>
<dbReference type="InterPro" id="IPR029787">
    <property type="entry name" value="Nucleotide_cyclase"/>
</dbReference>
<dbReference type="SMART" id="SM00065">
    <property type="entry name" value="GAF"/>
    <property type="match status" value="2"/>
</dbReference>
<dbReference type="SMART" id="SM00267">
    <property type="entry name" value="GGDEF"/>
    <property type="match status" value="1"/>
</dbReference>
<sequence>MTAGQAGDEQRLATLARYAVLDTLPEHTFDRITQIATRLFGVPIALISLVDKDRQWFKACIGLDIRQTDRSLSFCAHTIMGEDVMVVPDATRDPRFADNGLVTGAPHIRFYAGAPLVTPDGFKLGSLCIIDTRPHADFSAEDHASLTDLAGVVVSELELRFTKRQLETEGQARAQMMSFLRESQAVNEALLGVNNLAQLDLPPQDIAAFATELIAQVAGVDWAALIALDSSGGRTVASWTYSENGQSFAQHLPERLRPGEGVAWTVASNGQPHYVNQYADTPNAAPGVVQAGAQAIAWLPLGTYGDQTYVVSYAMLRAGASWTARQRELFGASANAIRQAMSMRELTRTAELAALTDPLTGLGNRRAFMERGALTAGLLAAVDLDDLKRVNDEGGHASGDDLLRLFAQALTAAPQGGQAYRIGGDEFALLLPPDQSPDVFADWIGAALTQVRAGGFRNASASHGVARWPEEAADMGSCLQLADSRLYRHKRERTH</sequence>
<dbReference type="RefSeq" id="WP_189065132.1">
    <property type="nucleotide sequence ID" value="NZ_BMQM01000014.1"/>
</dbReference>
<dbReference type="InterPro" id="IPR029016">
    <property type="entry name" value="GAF-like_dom_sf"/>
</dbReference>
<comment type="caution">
    <text evidence="2">The sequence shown here is derived from an EMBL/GenBank/DDBJ whole genome shotgun (WGS) entry which is preliminary data.</text>
</comment>
<dbReference type="CDD" id="cd01949">
    <property type="entry name" value="GGDEF"/>
    <property type="match status" value="1"/>
</dbReference>
<dbReference type="SUPFAM" id="SSF55073">
    <property type="entry name" value="Nucleotide cyclase"/>
    <property type="match status" value="1"/>
</dbReference>
<dbReference type="InterPro" id="IPR043128">
    <property type="entry name" value="Rev_trsase/Diguanyl_cyclase"/>
</dbReference>
<dbReference type="Pfam" id="PF00990">
    <property type="entry name" value="GGDEF"/>
    <property type="match status" value="1"/>
</dbReference>
<dbReference type="InterPro" id="IPR000160">
    <property type="entry name" value="GGDEF_dom"/>
</dbReference>
<feature type="domain" description="GGDEF" evidence="1">
    <location>
        <begin position="375"/>
        <end position="495"/>
    </location>
</feature>
<dbReference type="SUPFAM" id="SSF55781">
    <property type="entry name" value="GAF domain-like"/>
    <property type="match status" value="2"/>
</dbReference>
<gene>
    <name evidence="2" type="ORF">GCM10008959_23040</name>
</gene>
<keyword evidence="3" id="KW-1185">Reference proteome</keyword>
<dbReference type="Gene3D" id="3.30.450.40">
    <property type="match status" value="2"/>
</dbReference>
<dbReference type="PROSITE" id="PS50887">
    <property type="entry name" value="GGDEF"/>
    <property type="match status" value="1"/>
</dbReference>
<organism evidence="2 3">
    <name type="scientific">Deinococcus seoulensis</name>
    <dbReference type="NCBI Taxonomy" id="1837379"/>
    <lineage>
        <taxon>Bacteria</taxon>
        <taxon>Thermotogati</taxon>
        <taxon>Deinococcota</taxon>
        <taxon>Deinococci</taxon>
        <taxon>Deinococcales</taxon>
        <taxon>Deinococcaceae</taxon>
        <taxon>Deinococcus</taxon>
    </lineage>
</organism>
<evidence type="ECO:0000259" key="1">
    <source>
        <dbReference type="PROSITE" id="PS50887"/>
    </source>
</evidence>
<dbReference type="NCBIfam" id="TIGR00254">
    <property type="entry name" value="GGDEF"/>
    <property type="match status" value="1"/>
</dbReference>
<protein>
    <submittedName>
        <fullName evidence="2">Diguanylate cyclase</fullName>
    </submittedName>
</protein>
<dbReference type="EMBL" id="BMQM01000014">
    <property type="protein sequence ID" value="GGR60507.1"/>
    <property type="molecule type" value="Genomic_DNA"/>
</dbReference>
<dbReference type="PANTHER" id="PTHR43102:SF2">
    <property type="entry name" value="GAF DOMAIN-CONTAINING PROTEIN"/>
    <property type="match status" value="1"/>
</dbReference>
<proteinExistence type="predicted"/>
<dbReference type="PANTHER" id="PTHR43102">
    <property type="entry name" value="SLR1143 PROTEIN"/>
    <property type="match status" value="1"/>
</dbReference>
<dbReference type="Pfam" id="PF01590">
    <property type="entry name" value="GAF"/>
    <property type="match status" value="1"/>
</dbReference>
<dbReference type="Pfam" id="PF13185">
    <property type="entry name" value="GAF_2"/>
    <property type="match status" value="1"/>
</dbReference>
<dbReference type="Proteomes" id="UP000634308">
    <property type="component" value="Unassembled WGS sequence"/>
</dbReference>
<dbReference type="InterPro" id="IPR003018">
    <property type="entry name" value="GAF"/>
</dbReference>